<proteinExistence type="predicted"/>
<dbReference type="PANTHER" id="PTHR45339:SF1">
    <property type="entry name" value="HYBRID SIGNAL TRANSDUCTION HISTIDINE KINASE J"/>
    <property type="match status" value="1"/>
</dbReference>
<dbReference type="PROSITE" id="PS50109">
    <property type="entry name" value="HIS_KIN"/>
    <property type="match status" value="1"/>
</dbReference>
<dbReference type="InterPro" id="IPR036097">
    <property type="entry name" value="HisK_dim/P_sf"/>
</dbReference>
<dbReference type="InterPro" id="IPR001789">
    <property type="entry name" value="Sig_transdc_resp-reg_receiver"/>
</dbReference>
<dbReference type="InterPro" id="IPR005467">
    <property type="entry name" value="His_kinase_dom"/>
</dbReference>
<dbReference type="PROSITE" id="PS50112">
    <property type="entry name" value="PAS"/>
    <property type="match status" value="3"/>
</dbReference>
<dbReference type="Pfam" id="PF08448">
    <property type="entry name" value="PAS_4"/>
    <property type="match status" value="3"/>
</dbReference>
<reference evidence="9 10" key="1">
    <citation type="submission" date="2020-06" db="EMBL/GenBank/DDBJ databases">
        <title>Draft genome of Uliginosibacterium sp. IMCC34675.</title>
        <authorList>
            <person name="Song J."/>
        </authorList>
    </citation>
    <scope>NUCLEOTIDE SEQUENCE [LARGE SCALE GENOMIC DNA]</scope>
    <source>
        <strain evidence="9 10">IMCC34675</strain>
    </source>
</reference>
<feature type="domain" description="PAS" evidence="8">
    <location>
        <begin position="465"/>
        <end position="511"/>
    </location>
</feature>
<feature type="domain" description="Response regulatory" evidence="7">
    <location>
        <begin position="846"/>
        <end position="968"/>
    </location>
</feature>
<keyword evidence="3 5" id="KW-0597">Phosphoprotein</keyword>
<keyword evidence="4" id="KW-0902">Two-component regulatory system</keyword>
<dbReference type="InterPro" id="IPR004358">
    <property type="entry name" value="Sig_transdc_His_kin-like_C"/>
</dbReference>
<dbReference type="EC" id="2.7.13.3" evidence="2"/>
<dbReference type="CDD" id="cd00082">
    <property type="entry name" value="HisKA"/>
    <property type="match status" value="1"/>
</dbReference>
<dbReference type="PRINTS" id="PR00344">
    <property type="entry name" value="BCTRLSENSOR"/>
</dbReference>
<dbReference type="InterPro" id="IPR013656">
    <property type="entry name" value="PAS_4"/>
</dbReference>
<keyword evidence="10" id="KW-1185">Reference proteome</keyword>
<evidence type="ECO:0000259" key="7">
    <source>
        <dbReference type="PROSITE" id="PS50110"/>
    </source>
</evidence>
<evidence type="ECO:0000313" key="9">
    <source>
        <dbReference type="EMBL" id="NSL55547.1"/>
    </source>
</evidence>
<dbReference type="SUPFAM" id="SSF55874">
    <property type="entry name" value="ATPase domain of HSP90 chaperone/DNA topoisomerase II/histidine kinase"/>
    <property type="match status" value="1"/>
</dbReference>
<organism evidence="9 10">
    <name type="scientific">Uliginosibacterium aquaticum</name>
    <dbReference type="NCBI Taxonomy" id="2731212"/>
    <lineage>
        <taxon>Bacteria</taxon>
        <taxon>Pseudomonadati</taxon>
        <taxon>Pseudomonadota</taxon>
        <taxon>Betaproteobacteria</taxon>
        <taxon>Rhodocyclales</taxon>
        <taxon>Zoogloeaceae</taxon>
        <taxon>Uliginosibacterium</taxon>
    </lineage>
</organism>
<dbReference type="SUPFAM" id="SSF47384">
    <property type="entry name" value="Homodimeric domain of signal transducing histidine kinase"/>
    <property type="match status" value="1"/>
</dbReference>
<dbReference type="Pfam" id="PF02518">
    <property type="entry name" value="HATPase_c"/>
    <property type="match status" value="1"/>
</dbReference>
<dbReference type="Pfam" id="PF00072">
    <property type="entry name" value="Response_reg"/>
    <property type="match status" value="1"/>
</dbReference>
<dbReference type="InterPro" id="IPR011006">
    <property type="entry name" value="CheY-like_superfamily"/>
</dbReference>
<gene>
    <name evidence="9" type="ORF">HJ583_010965</name>
</gene>
<name>A0ABX2IGD3_9RHOO</name>
<dbReference type="PROSITE" id="PS50110">
    <property type="entry name" value="RESPONSE_REGULATORY"/>
    <property type="match status" value="1"/>
</dbReference>
<dbReference type="CDD" id="cd00130">
    <property type="entry name" value="PAS"/>
    <property type="match status" value="1"/>
</dbReference>
<comment type="catalytic activity">
    <reaction evidence="1">
        <text>ATP + protein L-histidine = ADP + protein N-phospho-L-histidine.</text>
        <dbReference type="EC" id="2.7.13.3"/>
    </reaction>
</comment>
<dbReference type="InterPro" id="IPR036890">
    <property type="entry name" value="HATPase_C_sf"/>
</dbReference>
<dbReference type="SUPFAM" id="SSF52172">
    <property type="entry name" value="CheY-like"/>
    <property type="match status" value="1"/>
</dbReference>
<comment type="caution">
    <text evidence="9">The sequence shown here is derived from an EMBL/GenBank/DDBJ whole genome shotgun (WGS) entry which is preliminary data.</text>
</comment>
<dbReference type="CDD" id="cd16922">
    <property type="entry name" value="HATPase_EvgS-ArcB-TorS-like"/>
    <property type="match status" value="1"/>
</dbReference>
<dbReference type="InterPro" id="IPR035965">
    <property type="entry name" value="PAS-like_dom_sf"/>
</dbReference>
<dbReference type="InterPro" id="IPR003594">
    <property type="entry name" value="HATPase_dom"/>
</dbReference>
<dbReference type="NCBIfam" id="TIGR00229">
    <property type="entry name" value="sensory_box"/>
    <property type="match status" value="2"/>
</dbReference>
<accession>A0ABX2IGD3</accession>
<dbReference type="Gene3D" id="1.10.287.130">
    <property type="match status" value="1"/>
</dbReference>
<dbReference type="Proteomes" id="UP000778523">
    <property type="component" value="Unassembled WGS sequence"/>
</dbReference>
<dbReference type="SMART" id="SM00448">
    <property type="entry name" value="REC"/>
    <property type="match status" value="1"/>
</dbReference>
<dbReference type="SMART" id="SM00388">
    <property type="entry name" value="HisKA"/>
    <property type="match status" value="1"/>
</dbReference>
<dbReference type="EMBL" id="JABCSC020000002">
    <property type="protein sequence ID" value="NSL55547.1"/>
    <property type="molecule type" value="Genomic_DNA"/>
</dbReference>
<evidence type="ECO:0000256" key="1">
    <source>
        <dbReference type="ARBA" id="ARBA00000085"/>
    </source>
</evidence>
<dbReference type="Gene3D" id="3.30.565.10">
    <property type="entry name" value="Histidine kinase-like ATPase, C-terminal domain"/>
    <property type="match status" value="1"/>
</dbReference>
<dbReference type="Gene3D" id="3.30.450.20">
    <property type="entry name" value="PAS domain"/>
    <property type="match status" value="4"/>
</dbReference>
<dbReference type="Pfam" id="PF00512">
    <property type="entry name" value="HisKA"/>
    <property type="match status" value="1"/>
</dbReference>
<dbReference type="Gene3D" id="3.40.50.2300">
    <property type="match status" value="1"/>
</dbReference>
<dbReference type="SUPFAM" id="SSF55785">
    <property type="entry name" value="PYP-like sensor domain (PAS domain)"/>
    <property type="match status" value="4"/>
</dbReference>
<protein>
    <recommendedName>
        <fullName evidence="2">histidine kinase</fullName>
        <ecNumber evidence="2">2.7.13.3</ecNumber>
    </recommendedName>
</protein>
<dbReference type="InterPro" id="IPR000014">
    <property type="entry name" value="PAS"/>
</dbReference>
<evidence type="ECO:0000259" key="6">
    <source>
        <dbReference type="PROSITE" id="PS50109"/>
    </source>
</evidence>
<evidence type="ECO:0000256" key="2">
    <source>
        <dbReference type="ARBA" id="ARBA00012438"/>
    </source>
</evidence>
<feature type="modified residue" description="4-aspartylphosphate" evidence="5">
    <location>
        <position position="895"/>
    </location>
</feature>
<feature type="domain" description="PAS" evidence="8">
    <location>
        <begin position="331"/>
        <end position="410"/>
    </location>
</feature>
<evidence type="ECO:0000256" key="5">
    <source>
        <dbReference type="PROSITE-ProRule" id="PRU00169"/>
    </source>
</evidence>
<dbReference type="SMART" id="SM00387">
    <property type="entry name" value="HATPase_c"/>
    <property type="match status" value="1"/>
</dbReference>
<dbReference type="CDD" id="cd17546">
    <property type="entry name" value="REC_hyHK_CKI1_RcsC-like"/>
    <property type="match status" value="1"/>
</dbReference>
<evidence type="ECO:0000256" key="4">
    <source>
        <dbReference type="ARBA" id="ARBA00023012"/>
    </source>
</evidence>
<feature type="domain" description="Histidine kinase" evidence="6">
    <location>
        <begin position="602"/>
        <end position="824"/>
    </location>
</feature>
<evidence type="ECO:0000256" key="3">
    <source>
        <dbReference type="ARBA" id="ARBA00022553"/>
    </source>
</evidence>
<dbReference type="PANTHER" id="PTHR45339">
    <property type="entry name" value="HYBRID SIGNAL TRANSDUCTION HISTIDINE KINASE J"/>
    <property type="match status" value="1"/>
</dbReference>
<dbReference type="SMART" id="SM00091">
    <property type="entry name" value="PAS"/>
    <property type="match status" value="4"/>
</dbReference>
<dbReference type="RefSeq" id="WP_170021924.1">
    <property type="nucleotide sequence ID" value="NZ_JABCSC020000002.1"/>
</dbReference>
<evidence type="ECO:0000313" key="10">
    <source>
        <dbReference type="Proteomes" id="UP000778523"/>
    </source>
</evidence>
<feature type="domain" description="PAS" evidence="8">
    <location>
        <begin position="195"/>
        <end position="266"/>
    </location>
</feature>
<dbReference type="InterPro" id="IPR003661">
    <property type="entry name" value="HisK_dim/P_dom"/>
</dbReference>
<dbReference type="Pfam" id="PF13188">
    <property type="entry name" value="PAS_8"/>
    <property type="match status" value="1"/>
</dbReference>
<sequence length="971" mass="107022">MARPVKPDLFRPALPALGTLLGVLLAWSLGQDGFGLAILALAGCLTGSLASMPPRSAAPPANLEALIQNLLDVLPEPFYIKDGQSRYLLINRAFLRSNRLEREQVIGRTPEEVFGTEYGAMVRAEDGLILAGQKIFKDEHGPHPVTGEERHQLVNKERIDWFDGQPVIVGANINITRWRSSEQALEEEKARRRRIQAFIQRLIDVIPDPVYLKDEQRHFVMVNEAFAEERGRPREELLGLTSYDLASDPSSAALAAKEDDQVLAGGEIDKEQHTTNARGEECFRIVRKRRLENADGKVLVLGAHFYITKWKLAERALQAAVEREQALLQRTREFTQRLIDVIPQPVYVKDADSRYLLVNTAMAKDSGRSAAELIGCGPAELGAGAEYVSLVREEDRQVLEGTLQIHKEEHITHPYTGKEAFRMIAKTSCAGVDGQAVIVGTNFDITPWRTAEAALQIALQSQTQLLAFLQEVFDALPTPLFVEDANGSFVMVNRALGRMFERDPVALIGQQPRAFGLPPVPDMADASQELQILQRPLSLRPQGGSLHHYVLLDTLGKGADGEPVRIGVLSDITSLRETEARWQQAKEEAERASAAKSLFLANMSHEIRTPISGVIGTLRLAMRDKQLTGPVRDFVATGLSSAESLLGIINDILDFSKIEAGELKIESVSLDLHRLLDDTVQIMRHNAQNKGLRFTLDMGPRVPRWIIGDPVRIRQVLTNLIGNAIKFTQQGKISVQVDCDQEADGQASLLFAVKDTGLGIPPEALGRLFHKFQQADASTSRKFGGTGLGLAICRQLVEAMGGSIGVESREQEGSTFRFTLPLTLPQQGMDQATASMPLPAARHALRILCAEDSSTNRLILRALLEEMGHRPVFAENGLEAVRTLAREEFDLVLMDGRMPEMDGPEATRAIRAGGLPEHPVRQPQIPIIALTANASVEDRDDYLAAGMNDFLTKPIDEQQLHTALARYQPAG</sequence>
<evidence type="ECO:0000259" key="8">
    <source>
        <dbReference type="PROSITE" id="PS50112"/>
    </source>
</evidence>